<sequence>MFLEKNLKKYEDKIRKIFIEPELNYIFSEMDKNIYYEFNTDIYIHENTEQVPLNIYKILKLAEHYNLFKIHNINIVKEKEKQSISIIRNNGNLITLNYTLMNTNFNNILLHIIKNSSNTFSSLLINIFLKSSRISHILLNSRVIIEESLKHGVGKEKIIYAILTGITTEFGAGFDRAILFKKYGSEYKVYRACGQKSFEENKKIKENYLNLNQTLKQFLNNFDKAKPFGSLEVILKNFTLKEEDIKYKYLFEDSLKQNNAVKLPISSLSKNLINNLDLMGEIAMIPLNFENSQYGFILCDNRYNNTPISDEQLYALDYLGKQGSIILETKISHEALKFEAETDSLTGLGNRNSYEKYIQRLSISGEKHIGIAMIDLDNFKIVNDTFGHKAGDELLIKFSKIIKEELRKTDYAFRYGGDEFTLFFKDIDSEMLKLKLQNIEKIYYEKTKKTFSAGGLIMKYDIYDEIKNVDELLYKSKNSGKGKISMRF</sequence>
<dbReference type="InterPro" id="IPR043128">
    <property type="entry name" value="Rev_trsase/Diguanyl_cyclase"/>
</dbReference>
<evidence type="ECO:0000259" key="1">
    <source>
        <dbReference type="PROSITE" id="PS50887"/>
    </source>
</evidence>
<dbReference type="KEGG" id="ocy:OSSY52_01630"/>
<dbReference type="InterPro" id="IPR050469">
    <property type="entry name" value="Diguanylate_Cyclase"/>
</dbReference>
<protein>
    <recommendedName>
        <fullName evidence="1">GGDEF domain-containing protein</fullName>
    </recommendedName>
</protein>
<organism evidence="2 3">
    <name type="scientific">Tepiditoga spiralis</name>
    <dbReference type="NCBI Taxonomy" id="2108365"/>
    <lineage>
        <taxon>Bacteria</taxon>
        <taxon>Thermotogati</taxon>
        <taxon>Thermotogota</taxon>
        <taxon>Thermotogae</taxon>
        <taxon>Petrotogales</taxon>
        <taxon>Petrotogaceae</taxon>
        <taxon>Tepiditoga</taxon>
    </lineage>
</organism>
<dbReference type="InterPro" id="IPR000160">
    <property type="entry name" value="GGDEF_dom"/>
</dbReference>
<feature type="domain" description="GGDEF" evidence="1">
    <location>
        <begin position="367"/>
        <end position="488"/>
    </location>
</feature>
<dbReference type="NCBIfam" id="TIGR00254">
    <property type="entry name" value="GGDEF"/>
    <property type="match status" value="1"/>
</dbReference>
<dbReference type="Proteomes" id="UP000516361">
    <property type="component" value="Chromosome"/>
</dbReference>
<reference evidence="2 3" key="1">
    <citation type="submission" date="2018-06" db="EMBL/GenBank/DDBJ databases">
        <title>Genome sequencing of Oceanotoga sp. sy52.</title>
        <authorList>
            <person name="Mori K."/>
        </authorList>
    </citation>
    <scope>NUCLEOTIDE SEQUENCE [LARGE SCALE GENOMIC DNA]</scope>
    <source>
        <strain evidence="3">sy52</strain>
    </source>
</reference>
<accession>A0A7G1G7N0</accession>
<evidence type="ECO:0000313" key="2">
    <source>
        <dbReference type="EMBL" id="BBE30022.1"/>
    </source>
</evidence>
<evidence type="ECO:0000313" key="3">
    <source>
        <dbReference type="Proteomes" id="UP000516361"/>
    </source>
</evidence>
<name>A0A7G1G7N0_9BACT</name>
<dbReference type="SMART" id="SM00267">
    <property type="entry name" value="GGDEF"/>
    <property type="match status" value="1"/>
</dbReference>
<dbReference type="InterPro" id="IPR029787">
    <property type="entry name" value="Nucleotide_cyclase"/>
</dbReference>
<gene>
    <name evidence="2" type="ORF">OSSY52_01630</name>
</gene>
<dbReference type="RefSeq" id="WP_190615161.1">
    <property type="nucleotide sequence ID" value="NZ_AP018712.1"/>
</dbReference>
<dbReference type="SUPFAM" id="SSF55073">
    <property type="entry name" value="Nucleotide cyclase"/>
    <property type="match status" value="1"/>
</dbReference>
<dbReference type="PANTHER" id="PTHR45138">
    <property type="entry name" value="REGULATORY COMPONENTS OF SENSORY TRANSDUCTION SYSTEM"/>
    <property type="match status" value="1"/>
</dbReference>
<dbReference type="PANTHER" id="PTHR45138:SF9">
    <property type="entry name" value="DIGUANYLATE CYCLASE DGCM-RELATED"/>
    <property type="match status" value="1"/>
</dbReference>
<dbReference type="PROSITE" id="PS50887">
    <property type="entry name" value="GGDEF"/>
    <property type="match status" value="1"/>
</dbReference>
<dbReference type="GO" id="GO:0052621">
    <property type="term" value="F:diguanylate cyclase activity"/>
    <property type="evidence" value="ECO:0007669"/>
    <property type="project" value="TreeGrafter"/>
</dbReference>
<dbReference type="InParanoid" id="A0A7G1G7N0"/>
<dbReference type="Gene3D" id="3.30.70.270">
    <property type="match status" value="1"/>
</dbReference>
<keyword evidence="3" id="KW-1185">Reference proteome</keyword>
<dbReference type="EMBL" id="AP018712">
    <property type="protein sequence ID" value="BBE30022.1"/>
    <property type="molecule type" value="Genomic_DNA"/>
</dbReference>
<proteinExistence type="predicted"/>
<dbReference type="AlphaFoldDB" id="A0A7G1G7N0"/>
<dbReference type="Pfam" id="PF00990">
    <property type="entry name" value="GGDEF"/>
    <property type="match status" value="1"/>
</dbReference>
<dbReference type="CDD" id="cd01949">
    <property type="entry name" value="GGDEF"/>
    <property type="match status" value="1"/>
</dbReference>